<feature type="domain" description="Helicase ATP-binding" evidence="5">
    <location>
        <begin position="217"/>
        <end position="519"/>
    </location>
</feature>
<dbReference type="Gene3D" id="3.40.50.300">
    <property type="entry name" value="P-loop containing nucleotide triphosphate hydrolases"/>
    <property type="match status" value="2"/>
</dbReference>
<keyword evidence="2" id="KW-0378">Hydrolase</keyword>
<dbReference type="EMBL" id="UOEC01000203">
    <property type="protein sequence ID" value="VAW02881.1"/>
    <property type="molecule type" value="Genomic_DNA"/>
</dbReference>
<dbReference type="GO" id="GO:0003676">
    <property type="term" value="F:nucleic acid binding"/>
    <property type="evidence" value="ECO:0007669"/>
    <property type="project" value="InterPro"/>
</dbReference>
<evidence type="ECO:0000256" key="2">
    <source>
        <dbReference type="ARBA" id="ARBA00022801"/>
    </source>
</evidence>
<dbReference type="GO" id="GO:0016818">
    <property type="term" value="F:hydrolase activity, acting on acid anhydrides, in phosphorus-containing anhydrides"/>
    <property type="evidence" value="ECO:0007669"/>
    <property type="project" value="InterPro"/>
</dbReference>
<dbReference type="GO" id="GO:0003678">
    <property type="term" value="F:DNA helicase activity"/>
    <property type="evidence" value="ECO:0007669"/>
    <property type="project" value="TreeGrafter"/>
</dbReference>
<gene>
    <name evidence="6" type="ORF">MNBD_ALPHA08-999</name>
</gene>
<name>A0A3B0S9J7_9ZZZZ</name>
<evidence type="ECO:0000259" key="5">
    <source>
        <dbReference type="PROSITE" id="PS51193"/>
    </source>
</evidence>
<protein>
    <submittedName>
        <fullName evidence="6">DinG family ATP-dependent helicase YoaA</fullName>
    </submittedName>
</protein>
<dbReference type="PROSITE" id="PS51193">
    <property type="entry name" value="HELICASE_ATP_BIND_2"/>
    <property type="match status" value="1"/>
</dbReference>
<reference evidence="6" key="1">
    <citation type="submission" date="2018-06" db="EMBL/GenBank/DDBJ databases">
        <authorList>
            <person name="Zhirakovskaya E."/>
        </authorList>
    </citation>
    <scope>NUCLEOTIDE SEQUENCE</scope>
</reference>
<keyword evidence="1" id="KW-0547">Nucleotide-binding</keyword>
<dbReference type="InterPro" id="IPR014013">
    <property type="entry name" value="Helic_SF1/SF2_ATP-bd_DinG/Rad3"/>
</dbReference>
<keyword evidence="4" id="KW-0175">Coiled coil</keyword>
<dbReference type="GO" id="GO:0006139">
    <property type="term" value="P:nucleobase-containing compound metabolic process"/>
    <property type="evidence" value="ECO:0007669"/>
    <property type="project" value="InterPro"/>
</dbReference>
<dbReference type="InterPro" id="IPR006555">
    <property type="entry name" value="ATP-dep_Helicase_C"/>
</dbReference>
<dbReference type="PANTHER" id="PTHR11472">
    <property type="entry name" value="DNA REPAIR DEAD HELICASE RAD3/XP-D SUBFAMILY MEMBER"/>
    <property type="match status" value="1"/>
</dbReference>
<dbReference type="PANTHER" id="PTHR11472:SF34">
    <property type="entry name" value="REGULATOR OF TELOMERE ELONGATION HELICASE 1"/>
    <property type="match status" value="1"/>
</dbReference>
<dbReference type="GO" id="GO:0005524">
    <property type="term" value="F:ATP binding"/>
    <property type="evidence" value="ECO:0007669"/>
    <property type="project" value="UniProtKB-KW"/>
</dbReference>
<dbReference type="AlphaFoldDB" id="A0A3B0S9J7"/>
<proteinExistence type="predicted"/>
<evidence type="ECO:0000256" key="1">
    <source>
        <dbReference type="ARBA" id="ARBA00022741"/>
    </source>
</evidence>
<keyword evidence="3" id="KW-0067">ATP-binding</keyword>
<organism evidence="6">
    <name type="scientific">hydrothermal vent metagenome</name>
    <dbReference type="NCBI Taxonomy" id="652676"/>
    <lineage>
        <taxon>unclassified sequences</taxon>
        <taxon>metagenomes</taxon>
        <taxon>ecological metagenomes</taxon>
    </lineage>
</organism>
<evidence type="ECO:0000256" key="3">
    <source>
        <dbReference type="ARBA" id="ARBA00022840"/>
    </source>
</evidence>
<dbReference type="SUPFAM" id="SSF52540">
    <property type="entry name" value="P-loop containing nucleoside triphosphate hydrolases"/>
    <property type="match status" value="1"/>
</dbReference>
<dbReference type="Pfam" id="PF13307">
    <property type="entry name" value="Helicase_C_2"/>
    <property type="match status" value="1"/>
</dbReference>
<feature type="coiled-coil region" evidence="4">
    <location>
        <begin position="505"/>
        <end position="532"/>
    </location>
</feature>
<dbReference type="InterPro" id="IPR045028">
    <property type="entry name" value="DinG/Rad3-like"/>
</dbReference>
<dbReference type="InterPro" id="IPR027417">
    <property type="entry name" value="P-loop_NTPase"/>
</dbReference>
<accession>A0A3B0S9J7</accession>
<keyword evidence="6" id="KW-0347">Helicase</keyword>
<evidence type="ECO:0000256" key="4">
    <source>
        <dbReference type="SAM" id="Coils"/>
    </source>
</evidence>
<dbReference type="SMART" id="SM00491">
    <property type="entry name" value="HELICc2"/>
    <property type="match status" value="1"/>
</dbReference>
<evidence type="ECO:0000313" key="6">
    <source>
        <dbReference type="EMBL" id="VAW02881.1"/>
    </source>
</evidence>
<sequence>MSEPEASKIQETITSPLTHPVIIADASGVEIWQPKGTVERLGRGQAINLLGQTPSIICHATYLVERLASGKSSDKQAVQKARDTRHFDVCELFAFAAPGLAATPTPTGLAKALGLATQGAQIDILKSIVSDLLARLSSPRYPHIREAAEIANFLKRGKWPWADVVLNAFRASTPDLKLNDFITGLNVWDRLEEWEDEGPRPPGSHEPVKAEQSKQFLKEILGAEAEHRQSQYDYCDAVTGAFAARQQRSENHIVLAEAGTGLGKTLGYLAPAFLWAEANKAPVWISTYTKNLQRQLEQETHQVIPDPGDRRRKVVVRKGRENYICLLNTQEAFARMTAANPKTALMAGLVARWARYSRDGDMVGGDFPAWLMSLFFPERVRDGRTVTPMSLGLTDRRGECIFAACPHYRKCFIEKSVRAAKQADLVIANHALVMHQAALEQALGPVKTGDDEEEQQSPGFRRLVFDEGHHLFDAADNAFSSHITGMETAELRRWVRGAETQRRRGRSLKDRLAELIDDDEEAENRLRQIEQSSLCLPGPGWQARIEAGLGEGATEKFLQGVRQQVIARTDGRYGGHRLETDCRPLVDGLVAEAGTLAAALIDLKRPLDGLASTLIKKLDTEAGELDTSERLRIEALARSLKRRSQLMLSGWIDMLGRLVEEVHSDFVEWFAIDYQFGREFDFGMHSHWVDPSLPLASTVLAPADGIIITSATLKDRPPQAPDDWENAEMRTGAIHLPYSVHRVAHTSPFDYQANAKIIVVNDMGRDNMDHLAAAYRELFIAANGGALGLFTAISRLRSVHGRLVEPLLEAGYPLFAQHVDPIDTGTLVDMFRAEENACLLGTDAVRDGVDVPGSSLRLIVQDRVPWGQPTILERARRKAFGGAAWQDMIVRLRLRQAFGRLIRRKTDRGVFVILDNRLASRFSTAFPDGMEIERMGLVDALEQVKQFTNQP</sequence>